<dbReference type="AlphaFoldDB" id="A0AA49GEL5"/>
<evidence type="ECO:0000313" key="4">
    <source>
        <dbReference type="Proteomes" id="UP001244443"/>
    </source>
</evidence>
<protein>
    <submittedName>
        <fullName evidence="2">Alpha/beta hydrolase</fullName>
    </submittedName>
</protein>
<keyword evidence="4" id="KW-1185">Reference proteome</keyword>
<keyword evidence="1" id="KW-0812">Transmembrane</keyword>
<dbReference type="KEGG" id="marp:QYS47_27910"/>
<dbReference type="EMBL" id="CP129968">
    <property type="protein sequence ID" value="WKK80854.1"/>
    <property type="molecule type" value="Genomic_DNA"/>
</dbReference>
<accession>A0AA51N674</accession>
<dbReference type="InterPro" id="IPR029058">
    <property type="entry name" value="AB_hydrolase_fold"/>
</dbReference>
<reference evidence="2 4" key="1">
    <citation type="submission" date="2023-08" db="EMBL/GenBank/DDBJ databases">
        <title>Comparative genomics and taxonomic characterization of three novel marine species of genus Marivirga.</title>
        <authorList>
            <person name="Muhammad N."/>
            <person name="Kim S.-G."/>
        </authorList>
    </citation>
    <scope>NUCLEOTIDE SEQUENCE</scope>
    <source>
        <strain evidence="3 4">ABR2-2</strain>
        <strain evidence="2">BKB1-2</strain>
    </source>
</reference>
<keyword evidence="1" id="KW-0472">Membrane</keyword>
<gene>
    <name evidence="2" type="ORF">QYS47_27910</name>
    <name evidence="3" type="ORF">QYS48_33865</name>
</gene>
<keyword evidence="1" id="KW-1133">Transmembrane helix</keyword>
<evidence type="ECO:0000313" key="2">
    <source>
        <dbReference type="EMBL" id="WKK80854.1"/>
    </source>
</evidence>
<feature type="transmembrane region" description="Helical" evidence="1">
    <location>
        <begin position="7"/>
        <end position="25"/>
    </location>
</feature>
<evidence type="ECO:0000256" key="1">
    <source>
        <dbReference type="SAM" id="Phobius"/>
    </source>
</evidence>
<dbReference type="SUPFAM" id="SSF53474">
    <property type="entry name" value="alpha/beta-Hydrolases"/>
    <property type="match status" value="1"/>
</dbReference>
<dbReference type="EMBL" id="CP129970">
    <property type="protein sequence ID" value="WMN06828.1"/>
    <property type="molecule type" value="Genomic_DNA"/>
</dbReference>
<dbReference type="GO" id="GO:0016787">
    <property type="term" value="F:hydrolase activity"/>
    <property type="evidence" value="ECO:0007669"/>
    <property type="project" value="UniProtKB-KW"/>
</dbReference>
<dbReference type="Gene3D" id="3.40.50.1820">
    <property type="entry name" value="alpha/beta hydrolase"/>
    <property type="match status" value="1"/>
</dbReference>
<sequence>MKFLKRFLIALILIIATIFIIYKLGPKIPEPIFSHTLPEIPADIITLDNWVKQHESKYPTLKAGNEAKIVWNDGISISTEYAIVYLPGFGASHQEGFPVHTNLADSLNANLYLARLKGQGLNSENAYKGLTAESYMESAMEALSVGKLLGEKVIIAATSTGAAQALWLASEFPNDVEGLILYSPYIALRQAFNERLVLGPWGKNITKLVMGGEINHEVRPDSIAAFWSEYYHVDAYYSLFSMINKSMIQETFQKVQCPVFMAYYYKDESNQDNVVSVEAMKEMFAQLSSKIKKEIPFPESGNHVIASRLRSKDWIGVQDSSWHFIKNNIIN</sequence>
<name>A0AA49GEL5_9BACT</name>
<proteinExistence type="predicted"/>
<dbReference type="Proteomes" id="UP001232019">
    <property type="component" value="Chromosome"/>
</dbReference>
<accession>A0AA49GEL5</accession>
<dbReference type="Proteomes" id="UP001244443">
    <property type="component" value="Chromosome"/>
</dbReference>
<evidence type="ECO:0000313" key="3">
    <source>
        <dbReference type="EMBL" id="WMN06828.1"/>
    </source>
</evidence>
<organism evidence="2">
    <name type="scientific">Marivirga arenosa</name>
    <dbReference type="NCBI Taxonomy" id="3059076"/>
    <lineage>
        <taxon>Bacteria</taxon>
        <taxon>Pseudomonadati</taxon>
        <taxon>Bacteroidota</taxon>
        <taxon>Cytophagia</taxon>
        <taxon>Cytophagales</taxon>
        <taxon>Marivirgaceae</taxon>
        <taxon>Marivirga</taxon>
    </lineage>
</organism>
<dbReference type="RefSeq" id="WP_302125644.1">
    <property type="nucleotide sequence ID" value="NZ_CP129968.2"/>
</dbReference>
<keyword evidence="2" id="KW-0378">Hydrolase</keyword>